<evidence type="ECO:0000256" key="4">
    <source>
        <dbReference type="ARBA" id="ARBA00022679"/>
    </source>
</evidence>
<dbReference type="PANTHER" id="PTHR15710:SF243">
    <property type="entry name" value="E3 UBIQUITIN-PROTEIN LIGASE PRAJA-2 ISOFORM X1"/>
    <property type="match status" value="1"/>
</dbReference>
<feature type="coiled-coil region" evidence="10">
    <location>
        <begin position="575"/>
        <end position="602"/>
    </location>
</feature>
<feature type="signal peptide" evidence="12">
    <location>
        <begin position="1"/>
        <end position="30"/>
    </location>
</feature>
<reference evidence="14" key="1">
    <citation type="submission" date="2021-01" db="EMBL/GenBank/DDBJ databases">
        <authorList>
            <person name="Zahm M."/>
            <person name="Roques C."/>
            <person name="Cabau C."/>
            <person name="Klopp C."/>
            <person name="Donnadieu C."/>
            <person name="Jouanno E."/>
            <person name="Lampietro C."/>
            <person name="Louis A."/>
            <person name="Herpin A."/>
            <person name="Echchiki A."/>
            <person name="Berthelot C."/>
            <person name="Parey E."/>
            <person name="Roest-Crollius H."/>
            <person name="Braasch I."/>
            <person name="Postlethwait J."/>
            <person name="Bobe J."/>
            <person name="Montfort J."/>
            <person name="Bouchez O."/>
            <person name="Begum T."/>
            <person name="Mejri S."/>
            <person name="Adams A."/>
            <person name="Chen W.-J."/>
            <person name="Guiguen Y."/>
        </authorList>
    </citation>
    <scope>NUCLEOTIDE SEQUENCE</scope>
    <source>
        <strain evidence="14">YG-15Mar2019-1</strain>
        <tissue evidence="14">Brain</tissue>
    </source>
</reference>
<feature type="region of interest" description="Disordered" evidence="11">
    <location>
        <begin position="685"/>
        <end position="704"/>
    </location>
</feature>
<feature type="region of interest" description="Disordered" evidence="11">
    <location>
        <begin position="383"/>
        <end position="542"/>
    </location>
</feature>
<protein>
    <recommendedName>
        <fullName evidence="2">RING-type E3 ubiquitin transferase</fullName>
        <ecNumber evidence="2">2.3.2.27</ecNumber>
    </recommendedName>
</protein>
<sequence>MYFTGQNGTGCEHCPLILLWLIITWEAVMGQEAGKSAWPKPAGGYQTITGRRYGRRHAYVSFRPSLTRHKTASKDDHVDWQEMEMDSVNGESSISSKGNISSMLQAIFPVSSNMVHPETKLNAEAPGRTQADSLKGAEPSAFSYKKLKGEQAVDCDVEHLFGSKKSSEACAWPALEDEDNPSSPSVLSFVNIDSYEPESSDGEEDELSADPSLGLQRRLDDMICELGKEFDYLSGLHSYLCAKSPGGSSSDGDGEEADGAPDRGSPPADEGGARPSGTVSDGPEEPEGPPASVSPAGPESPDRKSDPAATEAEMVVRPKVRKQSSEGQLEKRKCSQPEARRGSRQLGGSKCGSAPPFFLTQTERPREFLFDFPQTACSVCEAMPLEGKREDPETRRRPKAGNQDDLWEDLEDFNEKCASLMKGDDSSECSEGEWSASWMSDSGAEKEPCSSDGSWETLPGCLDEPQAELPSNSSSPDDDATGLDPGPEDQTPLEEGEIPWLSYQEETDSSSDEEPDGASHFVHPGLFMLDGNNNSEDDSSASEDLDADWRLLDDFGEGGMAQAISYVDPQLLAYMALEERLAEAMEAALAHLESLAIDVEQAHPPATEEIIDCLPQITVQEDHYGPEQCCAICCCEYVKDEIATELPCRHVFHKLCVTLWLRKSGTCPVCRHVLSPALPDAPVPTSFVPDHDAPPSNHSAAGTR</sequence>
<dbReference type="SUPFAM" id="SSF57850">
    <property type="entry name" value="RING/U-box"/>
    <property type="match status" value="1"/>
</dbReference>
<evidence type="ECO:0000256" key="11">
    <source>
        <dbReference type="SAM" id="MobiDB-lite"/>
    </source>
</evidence>
<feature type="chain" id="PRO_5039169811" description="RING-type E3 ubiquitin transferase" evidence="12">
    <location>
        <begin position="31"/>
        <end position="704"/>
    </location>
</feature>
<evidence type="ECO:0000256" key="8">
    <source>
        <dbReference type="ARBA" id="ARBA00022833"/>
    </source>
</evidence>
<dbReference type="Gene3D" id="3.30.40.10">
    <property type="entry name" value="Zinc/RING finger domain, C3HC4 (zinc finger)"/>
    <property type="match status" value="1"/>
</dbReference>
<dbReference type="EMBL" id="JAFDVH010000006">
    <property type="protein sequence ID" value="KAG7476970.1"/>
    <property type="molecule type" value="Genomic_DNA"/>
</dbReference>
<keyword evidence="4" id="KW-0808">Transferase</keyword>
<evidence type="ECO:0000259" key="13">
    <source>
        <dbReference type="PROSITE" id="PS50089"/>
    </source>
</evidence>
<dbReference type="GO" id="GO:0008270">
    <property type="term" value="F:zinc ion binding"/>
    <property type="evidence" value="ECO:0007669"/>
    <property type="project" value="UniProtKB-KW"/>
</dbReference>
<keyword evidence="10" id="KW-0175">Coiled coil</keyword>
<dbReference type="FunFam" id="3.30.40.10:FF:000152">
    <property type="entry name" value="E3 ubiquitin-protein ligase Praja-1 isoform X1"/>
    <property type="match status" value="1"/>
</dbReference>
<feature type="compositionally biased region" description="Basic and acidic residues" evidence="11">
    <location>
        <begin position="328"/>
        <end position="341"/>
    </location>
</feature>
<keyword evidence="6 9" id="KW-0863">Zinc-finger</keyword>
<feature type="compositionally biased region" description="Acidic residues" evidence="11">
    <location>
        <begin position="505"/>
        <end position="516"/>
    </location>
</feature>
<comment type="catalytic activity">
    <reaction evidence="1">
        <text>S-ubiquitinyl-[E2 ubiquitin-conjugating enzyme]-L-cysteine + [acceptor protein]-L-lysine = [E2 ubiquitin-conjugating enzyme]-L-cysteine + N(6)-ubiquitinyl-[acceptor protein]-L-lysine.</text>
        <dbReference type="EC" id="2.3.2.27"/>
    </reaction>
</comment>
<keyword evidence="12" id="KW-0732">Signal</keyword>
<keyword evidence="8" id="KW-0862">Zinc</keyword>
<keyword evidence="15" id="KW-1185">Reference proteome</keyword>
<evidence type="ECO:0000256" key="7">
    <source>
        <dbReference type="ARBA" id="ARBA00022786"/>
    </source>
</evidence>
<dbReference type="InterPro" id="IPR001841">
    <property type="entry name" value="Znf_RING"/>
</dbReference>
<evidence type="ECO:0000256" key="5">
    <source>
        <dbReference type="ARBA" id="ARBA00022723"/>
    </source>
</evidence>
<evidence type="ECO:0000256" key="6">
    <source>
        <dbReference type="ARBA" id="ARBA00022771"/>
    </source>
</evidence>
<dbReference type="CDD" id="cd16465">
    <property type="entry name" value="RING-H2_PJA1_2"/>
    <property type="match status" value="1"/>
</dbReference>
<comment type="caution">
    <text evidence="14">The sequence shown here is derived from an EMBL/GenBank/DDBJ whole genome shotgun (WGS) entry which is preliminary data.</text>
</comment>
<dbReference type="Pfam" id="PF13639">
    <property type="entry name" value="zf-RING_2"/>
    <property type="match status" value="1"/>
</dbReference>
<evidence type="ECO:0000256" key="2">
    <source>
        <dbReference type="ARBA" id="ARBA00012483"/>
    </source>
</evidence>
<feature type="compositionally biased region" description="Basic and acidic residues" evidence="11">
    <location>
        <begin position="386"/>
        <end position="395"/>
    </location>
</feature>
<proteinExistence type="predicted"/>
<feature type="domain" description="RING-type" evidence="13">
    <location>
        <begin position="630"/>
        <end position="671"/>
    </location>
</feature>
<dbReference type="PANTHER" id="PTHR15710">
    <property type="entry name" value="E3 UBIQUITIN-PROTEIN LIGASE PRAJA"/>
    <property type="match status" value="1"/>
</dbReference>
<dbReference type="AlphaFoldDB" id="A0A9D3Q8K9"/>
<organism evidence="14 15">
    <name type="scientific">Megalops atlanticus</name>
    <name type="common">Tarpon</name>
    <name type="synonym">Clupea gigantea</name>
    <dbReference type="NCBI Taxonomy" id="7932"/>
    <lineage>
        <taxon>Eukaryota</taxon>
        <taxon>Metazoa</taxon>
        <taxon>Chordata</taxon>
        <taxon>Craniata</taxon>
        <taxon>Vertebrata</taxon>
        <taxon>Euteleostomi</taxon>
        <taxon>Actinopterygii</taxon>
        <taxon>Neopterygii</taxon>
        <taxon>Teleostei</taxon>
        <taxon>Elopiformes</taxon>
        <taxon>Megalopidae</taxon>
        <taxon>Megalops</taxon>
    </lineage>
</organism>
<evidence type="ECO:0000256" key="12">
    <source>
        <dbReference type="SAM" id="SignalP"/>
    </source>
</evidence>
<gene>
    <name evidence="14" type="ORF">MATL_G00088420</name>
</gene>
<evidence type="ECO:0000256" key="3">
    <source>
        <dbReference type="ARBA" id="ARBA00022553"/>
    </source>
</evidence>
<dbReference type="SMART" id="SM00184">
    <property type="entry name" value="RING"/>
    <property type="match status" value="1"/>
</dbReference>
<evidence type="ECO:0000256" key="1">
    <source>
        <dbReference type="ARBA" id="ARBA00000900"/>
    </source>
</evidence>
<keyword evidence="7" id="KW-0833">Ubl conjugation pathway</keyword>
<dbReference type="OrthoDB" id="21204at2759"/>
<evidence type="ECO:0000313" key="14">
    <source>
        <dbReference type="EMBL" id="KAG7476970.1"/>
    </source>
</evidence>
<feature type="region of interest" description="Disordered" evidence="11">
    <location>
        <begin position="244"/>
        <end position="358"/>
    </location>
</feature>
<accession>A0A9D3Q8K9</accession>
<dbReference type="InterPro" id="IPR013083">
    <property type="entry name" value="Znf_RING/FYVE/PHD"/>
</dbReference>
<dbReference type="GO" id="GO:0005737">
    <property type="term" value="C:cytoplasm"/>
    <property type="evidence" value="ECO:0007669"/>
    <property type="project" value="TreeGrafter"/>
</dbReference>
<name>A0A9D3Q8K9_MEGAT</name>
<evidence type="ECO:0000256" key="9">
    <source>
        <dbReference type="PROSITE-ProRule" id="PRU00175"/>
    </source>
</evidence>
<evidence type="ECO:0000256" key="10">
    <source>
        <dbReference type="SAM" id="Coils"/>
    </source>
</evidence>
<dbReference type="GO" id="GO:0016567">
    <property type="term" value="P:protein ubiquitination"/>
    <property type="evidence" value="ECO:0007669"/>
    <property type="project" value="TreeGrafter"/>
</dbReference>
<evidence type="ECO:0000313" key="15">
    <source>
        <dbReference type="Proteomes" id="UP001046870"/>
    </source>
</evidence>
<dbReference type="EC" id="2.3.2.27" evidence="2"/>
<keyword evidence="5" id="KW-0479">Metal-binding</keyword>
<dbReference type="GO" id="GO:0061630">
    <property type="term" value="F:ubiquitin protein ligase activity"/>
    <property type="evidence" value="ECO:0007669"/>
    <property type="project" value="UniProtKB-EC"/>
</dbReference>
<dbReference type="Proteomes" id="UP001046870">
    <property type="component" value="Chromosome 6"/>
</dbReference>
<dbReference type="PROSITE" id="PS50089">
    <property type="entry name" value="ZF_RING_2"/>
    <property type="match status" value="1"/>
</dbReference>
<keyword evidence="3" id="KW-0597">Phosphoprotein</keyword>